<reference evidence="1 2" key="1">
    <citation type="submission" date="2024-01" db="EMBL/GenBank/DDBJ databases">
        <title>The complete chloroplast genome sequence of Lithospermum erythrorhizon: insights into the phylogenetic relationship among Boraginaceae species and the maternal lineages of purple gromwells.</title>
        <authorList>
            <person name="Okada T."/>
            <person name="Watanabe K."/>
        </authorList>
    </citation>
    <scope>NUCLEOTIDE SEQUENCE [LARGE SCALE GENOMIC DNA]</scope>
</reference>
<dbReference type="EMBL" id="BAABME010024686">
    <property type="protein sequence ID" value="GAA0170685.1"/>
    <property type="molecule type" value="Genomic_DNA"/>
</dbReference>
<keyword evidence="2" id="KW-1185">Reference proteome</keyword>
<dbReference type="Proteomes" id="UP001454036">
    <property type="component" value="Unassembled WGS sequence"/>
</dbReference>
<dbReference type="AlphaFoldDB" id="A0AAV3R484"/>
<gene>
    <name evidence="1" type="ORF">LIER_41003</name>
</gene>
<protein>
    <submittedName>
        <fullName evidence="1">Uncharacterized protein</fullName>
    </submittedName>
</protein>
<accession>A0AAV3R484</accession>
<name>A0AAV3R484_LITER</name>
<proteinExistence type="predicted"/>
<comment type="caution">
    <text evidence="1">The sequence shown here is derived from an EMBL/GenBank/DDBJ whole genome shotgun (WGS) entry which is preliminary data.</text>
</comment>
<organism evidence="1 2">
    <name type="scientific">Lithospermum erythrorhizon</name>
    <name type="common">Purple gromwell</name>
    <name type="synonym">Lithospermum officinale var. erythrorhizon</name>
    <dbReference type="NCBI Taxonomy" id="34254"/>
    <lineage>
        <taxon>Eukaryota</taxon>
        <taxon>Viridiplantae</taxon>
        <taxon>Streptophyta</taxon>
        <taxon>Embryophyta</taxon>
        <taxon>Tracheophyta</taxon>
        <taxon>Spermatophyta</taxon>
        <taxon>Magnoliopsida</taxon>
        <taxon>eudicotyledons</taxon>
        <taxon>Gunneridae</taxon>
        <taxon>Pentapetalae</taxon>
        <taxon>asterids</taxon>
        <taxon>lamiids</taxon>
        <taxon>Boraginales</taxon>
        <taxon>Boraginaceae</taxon>
        <taxon>Boraginoideae</taxon>
        <taxon>Lithospermeae</taxon>
        <taxon>Lithospermum</taxon>
    </lineage>
</organism>
<evidence type="ECO:0000313" key="1">
    <source>
        <dbReference type="EMBL" id="GAA0170685.1"/>
    </source>
</evidence>
<evidence type="ECO:0000313" key="2">
    <source>
        <dbReference type="Proteomes" id="UP001454036"/>
    </source>
</evidence>
<sequence length="95" mass="10944">MGPARCRGVMGVHHRGYDRRSLQRGWWSPPSCRRHGCYLASTKRIKAQMEVVGTSRAMGEPAARDICALEVPEESLKKGRPHEEIRRGIRRRYSR</sequence>